<keyword evidence="10" id="KW-0653">Protein transport</keyword>
<dbReference type="GO" id="GO:0005774">
    <property type="term" value="C:vacuolar membrane"/>
    <property type="evidence" value="ECO:0007669"/>
    <property type="project" value="UniProtKB-SubCell"/>
</dbReference>
<comment type="function">
    <text evidence="15">Components of the endosome-vacuole trafficking pathway that regulates nutrient transport. May be involved in processes which determine whether plasma membrane proteins are degraded or routed to the plasma membrane.</text>
</comment>
<evidence type="ECO:0000256" key="7">
    <source>
        <dbReference type="ARBA" id="ARBA00022554"/>
    </source>
</evidence>
<dbReference type="InterPro" id="IPR050618">
    <property type="entry name" value="Ubq-SigPath_Reg"/>
</dbReference>
<proteinExistence type="inferred from homology"/>
<dbReference type="EMBL" id="MU007035">
    <property type="protein sequence ID" value="KAF2430941.1"/>
    <property type="molecule type" value="Genomic_DNA"/>
</dbReference>
<keyword evidence="9" id="KW-0967">Endosome</keyword>
<evidence type="ECO:0000259" key="18">
    <source>
        <dbReference type="PROSITE" id="PS50188"/>
    </source>
</evidence>
<evidence type="ECO:0000256" key="8">
    <source>
        <dbReference type="ARBA" id="ARBA00022692"/>
    </source>
</evidence>
<evidence type="ECO:0000256" key="1">
    <source>
        <dbReference type="ARBA" id="ARBA00004576"/>
    </source>
</evidence>
<dbReference type="GO" id="GO:0010008">
    <property type="term" value="C:endosome membrane"/>
    <property type="evidence" value="ECO:0007669"/>
    <property type="project" value="UniProtKB-SubCell"/>
</dbReference>
<dbReference type="AlphaFoldDB" id="A0A9P4TZ27"/>
<evidence type="ECO:0000256" key="10">
    <source>
        <dbReference type="ARBA" id="ARBA00022927"/>
    </source>
</evidence>
<feature type="compositionally biased region" description="Basic and acidic residues" evidence="16">
    <location>
        <begin position="431"/>
        <end position="451"/>
    </location>
</feature>
<dbReference type="InterPro" id="IPR043136">
    <property type="entry name" value="B30.2/SPRY_sf"/>
</dbReference>
<keyword evidence="11" id="KW-0735">Signal-anchor</keyword>
<evidence type="ECO:0000256" key="9">
    <source>
        <dbReference type="ARBA" id="ARBA00022753"/>
    </source>
</evidence>
<organism evidence="19 20">
    <name type="scientific">Tothia fuscella</name>
    <dbReference type="NCBI Taxonomy" id="1048955"/>
    <lineage>
        <taxon>Eukaryota</taxon>
        <taxon>Fungi</taxon>
        <taxon>Dikarya</taxon>
        <taxon>Ascomycota</taxon>
        <taxon>Pezizomycotina</taxon>
        <taxon>Dothideomycetes</taxon>
        <taxon>Pleosporomycetidae</taxon>
        <taxon>Venturiales</taxon>
        <taxon>Cylindrosympodiaceae</taxon>
        <taxon>Tothia</taxon>
    </lineage>
</organism>
<dbReference type="Gene3D" id="2.60.120.920">
    <property type="match status" value="1"/>
</dbReference>
<accession>A0A9P4TZ27</accession>
<evidence type="ECO:0000256" key="6">
    <source>
        <dbReference type="ARBA" id="ARBA00022448"/>
    </source>
</evidence>
<dbReference type="PROSITE" id="PS50188">
    <property type="entry name" value="B302_SPRY"/>
    <property type="match status" value="1"/>
</dbReference>
<evidence type="ECO:0000256" key="16">
    <source>
        <dbReference type="SAM" id="MobiDB-lite"/>
    </source>
</evidence>
<keyword evidence="7" id="KW-0926">Vacuole</keyword>
<evidence type="ECO:0000313" key="20">
    <source>
        <dbReference type="Proteomes" id="UP000800235"/>
    </source>
</evidence>
<evidence type="ECO:0000256" key="2">
    <source>
        <dbReference type="ARBA" id="ARBA00004639"/>
    </source>
</evidence>
<sequence length="484" mass="53793">MPVLPRDVHILDTETNKGILIGLLSAFGSAAIVAIILAIIWFFQYTQRGRIFLDRLGRPGEYDDEQAFAKEEAEALEEMEDMQKMEYLRAKAFVQSNPPESIQTDISLSQFLAIQEKGVSAWEFEPELEIANCFVEGRTEIEFFDAECSVQSNLPVPKQNEVYYWESKIYDKPESTLISIGMTTKPYPLFRLPGWHKHSVAYTTTGERRHNQPFKATPYGPEYVQGDVIGVGYRPRTGTIFFTRNGKKLDDVVHGLKAQNFFPTIGANGPCQIHVNFGQLGFVYIEANVKKWGLAPTTGSLAPPPPYGSEQGSILLEGGREGVREGSYLPASLQNYGHGHARTASAQFRLANRQPTSPGPQRSPTDISLAALSLVDSEDEDYGEGTSSNAPRVSSFAGDYPNQQQQQRFAFPGEQLGGREEPPEYESPKTSPDRERMDTGDFENDDRRPLLQDHSAGSPPIPSYEAAVGEGRRGRRGARRTDSS</sequence>
<evidence type="ECO:0000256" key="14">
    <source>
        <dbReference type="ARBA" id="ARBA00023180"/>
    </source>
</evidence>
<keyword evidence="13 17" id="KW-0472">Membrane</keyword>
<dbReference type="SMART" id="SM00449">
    <property type="entry name" value="SPRY"/>
    <property type="match status" value="1"/>
</dbReference>
<protein>
    <recommendedName>
        <fullName evidence="5">Protein SSH4</fullName>
    </recommendedName>
    <alternativeName>
        <fullName evidence="4">Protein ssh4</fullName>
    </alternativeName>
</protein>
<reference evidence="19" key="1">
    <citation type="journal article" date="2020" name="Stud. Mycol.">
        <title>101 Dothideomycetes genomes: a test case for predicting lifestyles and emergence of pathogens.</title>
        <authorList>
            <person name="Haridas S."/>
            <person name="Albert R."/>
            <person name="Binder M."/>
            <person name="Bloem J."/>
            <person name="Labutti K."/>
            <person name="Salamov A."/>
            <person name="Andreopoulos B."/>
            <person name="Baker S."/>
            <person name="Barry K."/>
            <person name="Bills G."/>
            <person name="Bluhm B."/>
            <person name="Cannon C."/>
            <person name="Castanera R."/>
            <person name="Culley D."/>
            <person name="Daum C."/>
            <person name="Ezra D."/>
            <person name="Gonzalez J."/>
            <person name="Henrissat B."/>
            <person name="Kuo A."/>
            <person name="Liang C."/>
            <person name="Lipzen A."/>
            <person name="Lutzoni F."/>
            <person name="Magnuson J."/>
            <person name="Mondo S."/>
            <person name="Nolan M."/>
            <person name="Ohm R."/>
            <person name="Pangilinan J."/>
            <person name="Park H.-J."/>
            <person name="Ramirez L."/>
            <person name="Alfaro M."/>
            <person name="Sun H."/>
            <person name="Tritt A."/>
            <person name="Yoshinaga Y."/>
            <person name="Zwiers L.-H."/>
            <person name="Turgeon B."/>
            <person name="Goodwin S."/>
            <person name="Spatafora J."/>
            <person name="Crous P."/>
            <person name="Grigoriev I."/>
        </authorList>
    </citation>
    <scope>NUCLEOTIDE SEQUENCE</scope>
    <source>
        <strain evidence="19">CBS 130266</strain>
    </source>
</reference>
<keyword evidence="20" id="KW-1185">Reference proteome</keyword>
<evidence type="ECO:0000256" key="4">
    <source>
        <dbReference type="ARBA" id="ARBA00016528"/>
    </source>
</evidence>
<dbReference type="CDD" id="cd12910">
    <property type="entry name" value="SPRY_SSH4_like"/>
    <property type="match status" value="1"/>
</dbReference>
<feature type="domain" description="B30.2/SPRY" evidence="18">
    <location>
        <begin position="86"/>
        <end position="282"/>
    </location>
</feature>
<comment type="caution">
    <text evidence="19">The sequence shown here is derived from an EMBL/GenBank/DDBJ whole genome shotgun (WGS) entry which is preliminary data.</text>
</comment>
<dbReference type="InterPro" id="IPR003877">
    <property type="entry name" value="SPRY_dom"/>
</dbReference>
<dbReference type="FunFam" id="2.60.120.920:FF:000065">
    <property type="entry name" value="Ear1p"/>
    <property type="match status" value="1"/>
</dbReference>
<dbReference type="PANTHER" id="PTHR12864">
    <property type="entry name" value="RAN BINDING PROTEIN 9-RELATED"/>
    <property type="match status" value="1"/>
</dbReference>
<dbReference type="InterPro" id="IPR001870">
    <property type="entry name" value="B30.2/SPRY"/>
</dbReference>
<feature type="region of interest" description="Disordered" evidence="16">
    <location>
        <begin position="377"/>
        <end position="399"/>
    </location>
</feature>
<dbReference type="InterPro" id="IPR035780">
    <property type="entry name" value="SPRY_Ssh4-like"/>
</dbReference>
<evidence type="ECO:0000313" key="19">
    <source>
        <dbReference type="EMBL" id="KAF2430941.1"/>
    </source>
</evidence>
<evidence type="ECO:0000256" key="3">
    <source>
        <dbReference type="ARBA" id="ARBA00006990"/>
    </source>
</evidence>
<dbReference type="Proteomes" id="UP000800235">
    <property type="component" value="Unassembled WGS sequence"/>
</dbReference>
<dbReference type="GO" id="GO:0015031">
    <property type="term" value="P:protein transport"/>
    <property type="evidence" value="ECO:0007669"/>
    <property type="project" value="UniProtKB-KW"/>
</dbReference>
<keyword evidence="8 17" id="KW-0812">Transmembrane</keyword>
<evidence type="ECO:0000256" key="13">
    <source>
        <dbReference type="ARBA" id="ARBA00023136"/>
    </source>
</evidence>
<gene>
    <name evidence="19" type="ORF">EJ08DRAFT_588206</name>
</gene>
<feature type="region of interest" description="Disordered" evidence="16">
    <location>
        <begin position="414"/>
        <end position="484"/>
    </location>
</feature>
<dbReference type="OrthoDB" id="258495at2759"/>
<keyword evidence="12 17" id="KW-1133">Transmembrane helix</keyword>
<dbReference type="Pfam" id="PF00622">
    <property type="entry name" value="SPRY"/>
    <property type="match status" value="1"/>
</dbReference>
<evidence type="ECO:0000256" key="12">
    <source>
        <dbReference type="ARBA" id="ARBA00022989"/>
    </source>
</evidence>
<dbReference type="SUPFAM" id="SSF49899">
    <property type="entry name" value="Concanavalin A-like lectins/glucanases"/>
    <property type="match status" value="1"/>
</dbReference>
<feature type="transmembrane region" description="Helical" evidence="17">
    <location>
        <begin position="20"/>
        <end position="43"/>
    </location>
</feature>
<evidence type="ECO:0000256" key="5">
    <source>
        <dbReference type="ARBA" id="ARBA00017626"/>
    </source>
</evidence>
<keyword evidence="6" id="KW-0813">Transport</keyword>
<dbReference type="InterPro" id="IPR013320">
    <property type="entry name" value="ConA-like_dom_sf"/>
</dbReference>
<name>A0A9P4TZ27_9PEZI</name>
<comment type="similarity">
    <text evidence="3">Belongs to the SSH4 family.</text>
</comment>
<evidence type="ECO:0000256" key="17">
    <source>
        <dbReference type="SAM" id="Phobius"/>
    </source>
</evidence>
<comment type="subcellular location">
    <subcellularLocation>
        <location evidence="2">Endosome membrane</location>
        <topology evidence="2">Single-pass type II membrane protein</topology>
    </subcellularLocation>
    <subcellularLocation>
        <location evidence="1">Vacuole membrane</location>
        <topology evidence="1">Single-pass type II membrane protein</topology>
    </subcellularLocation>
</comment>
<evidence type="ECO:0000256" key="11">
    <source>
        <dbReference type="ARBA" id="ARBA00022968"/>
    </source>
</evidence>
<keyword evidence="14" id="KW-0325">Glycoprotein</keyword>
<evidence type="ECO:0000256" key="15">
    <source>
        <dbReference type="ARBA" id="ARBA00025244"/>
    </source>
</evidence>